<organism evidence="1">
    <name type="scientific">Arion vulgaris</name>
    <dbReference type="NCBI Taxonomy" id="1028688"/>
    <lineage>
        <taxon>Eukaryota</taxon>
        <taxon>Metazoa</taxon>
        <taxon>Spiralia</taxon>
        <taxon>Lophotrochozoa</taxon>
        <taxon>Mollusca</taxon>
        <taxon>Gastropoda</taxon>
        <taxon>Heterobranchia</taxon>
        <taxon>Euthyneura</taxon>
        <taxon>Panpulmonata</taxon>
        <taxon>Eupulmonata</taxon>
        <taxon>Stylommatophora</taxon>
        <taxon>Helicina</taxon>
        <taxon>Arionoidea</taxon>
        <taxon>Arionidae</taxon>
        <taxon>Arion</taxon>
    </lineage>
</organism>
<evidence type="ECO:0000313" key="1">
    <source>
        <dbReference type="EMBL" id="CEK56444.1"/>
    </source>
</evidence>
<dbReference type="EMBL" id="HACG01009579">
    <property type="protein sequence ID" value="CEK56444.1"/>
    <property type="molecule type" value="Transcribed_RNA"/>
</dbReference>
<protein>
    <submittedName>
        <fullName evidence="1">Uncharacterized protein</fullName>
    </submittedName>
</protein>
<sequence length="71" mass="7865">AGSVLGIALNTSAVNNNCRCYLLDSVKSVICKGEHTREKMHAKNETNCSFAVKWQHCTLTPNSSNNKKHNF</sequence>
<feature type="non-terminal residue" evidence="1">
    <location>
        <position position="1"/>
    </location>
</feature>
<dbReference type="AlphaFoldDB" id="A0A0B6YJX6"/>
<proteinExistence type="predicted"/>
<name>A0A0B6YJX6_9EUPU</name>
<reference evidence="1" key="1">
    <citation type="submission" date="2014-12" db="EMBL/GenBank/DDBJ databases">
        <title>Insight into the proteome of Arion vulgaris.</title>
        <authorList>
            <person name="Aradska J."/>
            <person name="Bulat T."/>
            <person name="Smidak R."/>
            <person name="Sarate P."/>
            <person name="Gangsoo J."/>
            <person name="Sialana F."/>
            <person name="Bilban M."/>
            <person name="Lubec G."/>
        </authorList>
    </citation>
    <scope>NUCLEOTIDE SEQUENCE</scope>
    <source>
        <tissue evidence="1">Skin</tissue>
    </source>
</reference>
<accession>A0A0B6YJX6</accession>
<gene>
    <name evidence="1" type="primary">ORF27667</name>
</gene>